<evidence type="ECO:0000256" key="1">
    <source>
        <dbReference type="SAM" id="MobiDB-lite"/>
    </source>
</evidence>
<feature type="transmembrane region" description="Helical" evidence="2">
    <location>
        <begin position="272"/>
        <end position="298"/>
    </location>
</feature>
<dbReference type="EMBL" id="BMXK01000001">
    <property type="protein sequence ID" value="GHD00555.1"/>
    <property type="molecule type" value="Genomic_DNA"/>
</dbReference>
<feature type="region of interest" description="Disordered" evidence="1">
    <location>
        <begin position="350"/>
        <end position="370"/>
    </location>
</feature>
<accession>A0ABQ3GCI0</accession>
<protein>
    <submittedName>
        <fullName evidence="3">Uncharacterized protein</fullName>
    </submittedName>
</protein>
<name>A0ABQ3GCI0_9MICC</name>
<organism evidence="3 4">
    <name type="scientific">Zhihengliuella salsuginis</name>
    <dbReference type="NCBI Taxonomy" id="578222"/>
    <lineage>
        <taxon>Bacteria</taxon>
        <taxon>Bacillati</taxon>
        <taxon>Actinomycetota</taxon>
        <taxon>Actinomycetes</taxon>
        <taxon>Micrococcales</taxon>
        <taxon>Micrococcaceae</taxon>
        <taxon>Zhihengliuella</taxon>
    </lineage>
</organism>
<keyword evidence="4" id="KW-1185">Reference proteome</keyword>
<feature type="transmembrane region" description="Helical" evidence="2">
    <location>
        <begin position="318"/>
        <end position="337"/>
    </location>
</feature>
<feature type="compositionally biased region" description="Basic and acidic residues" evidence="1">
    <location>
        <begin position="357"/>
        <end position="370"/>
    </location>
</feature>
<keyword evidence="2" id="KW-0812">Transmembrane</keyword>
<evidence type="ECO:0000313" key="3">
    <source>
        <dbReference type="EMBL" id="GHD00555.1"/>
    </source>
</evidence>
<comment type="caution">
    <text evidence="3">The sequence shown here is derived from an EMBL/GenBank/DDBJ whole genome shotgun (WGS) entry which is preliminary data.</text>
</comment>
<reference evidence="4" key="1">
    <citation type="journal article" date="2019" name="Int. J. Syst. Evol. Microbiol.">
        <title>The Global Catalogue of Microorganisms (GCM) 10K type strain sequencing project: providing services to taxonomists for standard genome sequencing and annotation.</title>
        <authorList>
            <consortium name="The Broad Institute Genomics Platform"/>
            <consortium name="The Broad Institute Genome Sequencing Center for Infectious Disease"/>
            <person name="Wu L."/>
            <person name="Ma J."/>
        </authorList>
    </citation>
    <scope>NUCLEOTIDE SEQUENCE [LARGE SCALE GENOMIC DNA]</scope>
    <source>
        <strain evidence="4">KCTC 19466</strain>
    </source>
</reference>
<proteinExistence type="predicted"/>
<feature type="transmembrane region" description="Helical" evidence="2">
    <location>
        <begin position="183"/>
        <end position="207"/>
    </location>
</feature>
<keyword evidence="2" id="KW-1133">Transmembrane helix</keyword>
<keyword evidence="2" id="KW-0472">Membrane</keyword>
<feature type="transmembrane region" description="Helical" evidence="2">
    <location>
        <begin position="219"/>
        <end position="236"/>
    </location>
</feature>
<dbReference type="RefSeq" id="WP_189348412.1">
    <property type="nucleotide sequence ID" value="NZ_BMXK01000001.1"/>
</dbReference>
<gene>
    <name evidence="3" type="ORF">GCM10008096_04010</name>
</gene>
<evidence type="ECO:0000256" key="2">
    <source>
        <dbReference type="SAM" id="Phobius"/>
    </source>
</evidence>
<evidence type="ECO:0000313" key="4">
    <source>
        <dbReference type="Proteomes" id="UP000642819"/>
    </source>
</evidence>
<dbReference type="Proteomes" id="UP000642819">
    <property type="component" value="Unassembled WGS sequence"/>
</dbReference>
<sequence length="370" mass="39882">MPTLGIMADPGLPESVSRRARDAVEQSLGGADGEDWVVAVERGALPLDPNGDIPLMDRAETLLGERGWDYLIYVTDLPRTYEGQPLAYELDRSRGAALLSLPAFGFWRLSARLRTMLTDLALTLHRQQGPEEESDREGGVHTPGVRTAHHAPDSGGLFVTLDSRVSTLRLWAGMVRNNRPGRLLTALSTCIATAAAAGAFGIFYSSIWNMSDVLPTRRLVLISLVAVLTLSTWLIMRNNLWTRRSSIEQSGGPGVGVGTATNQAALDNASTIATVVSSVVLMYGVIFSVLFVGAYAIVDSGYLEAQLGHPVDPGDYATLSWLAASLGTMAGSLGSNFDSDSAIREATYSRRAWQRQQRNDAEQRSSDAAE</sequence>